<evidence type="ECO:0000313" key="5">
    <source>
        <dbReference type="EMBL" id="MBP1918050.1"/>
    </source>
</evidence>
<dbReference type="Pfam" id="PF00578">
    <property type="entry name" value="AhpC-TSA"/>
    <property type="match status" value="1"/>
</dbReference>
<keyword evidence="2" id="KW-0049">Antioxidant</keyword>
<organism evidence="5 6">
    <name type="scientific">Youngiibacter multivorans</name>
    <dbReference type="NCBI Taxonomy" id="937251"/>
    <lineage>
        <taxon>Bacteria</taxon>
        <taxon>Bacillati</taxon>
        <taxon>Bacillota</taxon>
        <taxon>Clostridia</taxon>
        <taxon>Eubacteriales</taxon>
        <taxon>Clostridiaceae</taxon>
        <taxon>Youngiibacter</taxon>
    </lineage>
</organism>
<keyword evidence="3" id="KW-0676">Redox-active center</keyword>
<gene>
    <name evidence="5" type="ORF">J2Z34_000521</name>
</gene>
<evidence type="ECO:0000256" key="2">
    <source>
        <dbReference type="ARBA" id="ARBA00022862"/>
    </source>
</evidence>
<keyword evidence="5" id="KW-0560">Oxidoreductase</keyword>
<protein>
    <submittedName>
        <fullName evidence="5">Thiol peroxidase</fullName>
        <ecNumber evidence="5">1.11.1.24</ecNumber>
    </submittedName>
</protein>
<keyword evidence="1 5" id="KW-0575">Peroxidase</keyword>
<evidence type="ECO:0000259" key="4">
    <source>
        <dbReference type="PROSITE" id="PS51352"/>
    </source>
</evidence>
<dbReference type="NCBIfam" id="NF001808">
    <property type="entry name" value="PRK00522.1"/>
    <property type="match status" value="1"/>
</dbReference>
<dbReference type="Proteomes" id="UP001519271">
    <property type="component" value="Unassembled WGS sequence"/>
</dbReference>
<dbReference type="PANTHER" id="PTHR43110">
    <property type="entry name" value="THIOL PEROXIDASE"/>
    <property type="match status" value="1"/>
</dbReference>
<feature type="domain" description="Thioredoxin" evidence="4">
    <location>
        <begin position="17"/>
        <end position="162"/>
    </location>
</feature>
<dbReference type="Gene3D" id="3.40.30.10">
    <property type="entry name" value="Glutaredoxin"/>
    <property type="match status" value="1"/>
</dbReference>
<dbReference type="InterPro" id="IPR000866">
    <property type="entry name" value="AhpC/TSA"/>
</dbReference>
<dbReference type="CDD" id="cd03014">
    <property type="entry name" value="PRX_Atyp2cys"/>
    <property type="match status" value="1"/>
</dbReference>
<dbReference type="PROSITE" id="PS51352">
    <property type="entry name" value="THIOREDOXIN_2"/>
    <property type="match status" value="1"/>
</dbReference>
<dbReference type="PANTHER" id="PTHR43110:SF1">
    <property type="entry name" value="THIOL PEROXIDASE"/>
    <property type="match status" value="1"/>
</dbReference>
<evidence type="ECO:0000256" key="1">
    <source>
        <dbReference type="ARBA" id="ARBA00022559"/>
    </source>
</evidence>
<sequence length="164" mass="18345">MKITFGGNEVTLYGDTLKVGDNFPDFTLTDTKLADVTNEDIKGAKVILTFPSVDTAPCSLELLTFNDRLEDFKSYKVFGVSMDLPFAIERFVKVNAGDNINMLSDHKYRIFGEKTGTYIEELALLARAAFVVDKNDKITYIEFVAEVGDEVDYDKVLVEAAKVF</sequence>
<dbReference type="SUPFAM" id="SSF52833">
    <property type="entry name" value="Thioredoxin-like"/>
    <property type="match status" value="1"/>
</dbReference>
<evidence type="ECO:0000256" key="3">
    <source>
        <dbReference type="ARBA" id="ARBA00023284"/>
    </source>
</evidence>
<dbReference type="InterPro" id="IPR013766">
    <property type="entry name" value="Thioredoxin_domain"/>
</dbReference>
<proteinExistence type="predicted"/>
<evidence type="ECO:0000313" key="6">
    <source>
        <dbReference type="Proteomes" id="UP001519271"/>
    </source>
</evidence>
<dbReference type="InterPro" id="IPR002065">
    <property type="entry name" value="TPX"/>
</dbReference>
<accession>A0ABS4G135</accession>
<dbReference type="GO" id="GO:0140824">
    <property type="term" value="F:thioredoxin-dependent peroxiredoxin activity"/>
    <property type="evidence" value="ECO:0007669"/>
    <property type="project" value="UniProtKB-EC"/>
</dbReference>
<dbReference type="RefSeq" id="WP_209458298.1">
    <property type="nucleotide sequence ID" value="NZ_JAGGKC010000003.1"/>
</dbReference>
<keyword evidence="6" id="KW-1185">Reference proteome</keyword>
<comment type="caution">
    <text evidence="5">The sequence shown here is derived from an EMBL/GenBank/DDBJ whole genome shotgun (WGS) entry which is preliminary data.</text>
</comment>
<name>A0ABS4G135_9CLOT</name>
<reference evidence="5 6" key="1">
    <citation type="submission" date="2021-03" db="EMBL/GenBank/DDBJ databases">
        <title>Genomic Encyclopedia of Type Strains, Phase IV (KMG-IV): sequencing the most valuable type-strain genomes for metagenomic binning, comparative biology and taxonomic classification.</title>
        <authorList>
            <person name="Goeker M."/>
        </authorList>
    </citation>
    <scope>NUCLEOTIDE SEQUENCE [LARGE SCALE GENOMIC DNA]</scope>
    <source>
        <strain evidence="5 6">DSM 6139</strain>
    </source>
</reference>
<dbReference type="InterPro" id="IPR050455">
    <property type="entry name" value="Tpx_Peroxidase_subfamily"/>
</dbReference>
<dbReference type="EC" id="1.11.1.24" evidence="5"/>
<dbReference type="EMBL" id="JAGGKC010000003">
    <property type="protein sequence ID" value="MBP1918050.1"/>
    <property type="molecule type" value="Genomic_DNA"/>
</dbReference>
<dbReference type="InterPro" id="IPR036249">
    <property type="entry name" value="Thioredoxin-like_sf"/>
</dbReference>